<dbReference type="InterPro" id="IPR052224">
    <property type="entry name" value="THAP_domain_protein"/>
</dbReference>
<dbReference type="InterPro" id="IPR048366">
    <property type="entry name" value="TNP-like_GBD"/>
</dbReference>
<keyword evidence="8" id="KW-1185">Reference proteome</keyword>
<dbReference type="InterPro" id="IPR048365">
    <property type="entry name" value="TNP-like_RNaseH_N"/>
</dbReference>
<dbReference type="Pfam" id="PF21788">
    <property type="entry name" value="TNP-like_GBD"/>
    <property type="match status" value="1"/>
</dbReference>
<dbReference type="SMART" id="SM00692">
    <property type="entry name" value="DM3"/>
    <property type="match status" value="1"/>
</dbReference>
<dbReference type="PROSITE" id="PS50950">
    <property type="entry name" value="ZF_THAP"/>
    <property type="match status" value="1"/>
</dbReference>
<gene>
    <name evidence="7" type="ORF">ACAOBT_LOCUS29668</name>
</gene>
<dbReference type="AlphaFoldDB" id="A0A9P0Q1T9"/>
<sequence length="946" mass="110678">MPRRCCVPGCKGNYDTTLKAEDPVSTFSFPKEQELLEKWIRAIPRKDWIPTKSSAVCANHFCDSDIVRFSEFTLPNGQINKIPLKYPKLNQNAVPSKFCNLPKYLSLETKAKRTDPEKRREAIIQRQEEEIENFLKTDIISSFSDLKENFEKQCISNWEYKLHDHNLYFYNLTIGECLTVNNTIKIHESLHVKVFLRGNELTASDLKWILPCNLKLERWSQLNNLLSHYNSTNNFNESLSIMDLLNRAIELISKAYVKCEDEAFAYNKHLELIIDQLKQMVFNKNRYCPATIIMSFIIYSQSPSCYNVIRDFFVLPHKRYLQSISSSLDVSPRDDMNNKNYLLNICKGLSDNEKIVALIIDEIYVSSRMDYRSQSLVGSAENENSTGDCEFAKTIVTFMISSVFGQMNEVIKLWPVHNVKGLELAKMTKDVIDLVQARNFEIICIITDNHSINRIIFKNLSHNGFWFSNPKSSEKNIFLLFDFVHIFKNIWKNWINLKNLHKTFVCYDFTNDELKYAKFQHIENIYEKEKCLLTKQAYKLNFKSLYPSTLERQKVHLADNVFHQSTMSALKCVPEYQDTADFVEIIRKWWDIVNTRDVLKGTIKRNDWCKPFESISDERIHFLEQFVVWLDKWHKIENNNGHLTNETFQAIKQSTYVLIEIIKYCFQNYSIKFILPGKFSSENLEKRFGVYRILSGCNYNVSLDDALSAENKIRVKHIFKGINKNVTLANIKEQFSMISDNDILDSFESNQCLLSDFVFILKSNYLQVVDVDESTKIYTSGYASHAITKKLNNCESCISLVRMDKGKLTGNDCFDYLQRNGLSKPSERVSYIFYHMASIMQFIMGNKDCEVKFIGCRQQKLLLCQLTIESIKSDHYYDDFAQTCKICNRKYEKILNMICSIFSNIFLNNYVKNKNNANIENQKLKNKKLADSHNSQKKRKMCTFHK</sequence>
<dbReference type="PANTHER" id="PTHR46927">
    <property type="entry name" value="AGAP005574-PA"/>
    <property type="match status" value="1"/>
</dbReference>
<evidence type="ECO:0000256" key="3">
    <source>
        <dbReference type="ARBA" id="ARBA00022833"/>
    </source>
</evidence>
<reference evidence="7" key="1">
    <citation type="submission" date="2022-03" db="EMBL/GenBank/DDBJ databases">
        <authorList>
            <person name="Sayadi A."/>
        </authorList>
    </citation>
    <scope>NUCLEOTIDE SEQUENCE</scope>
</reference>
<dbReference type="SMART" id="SM00980">
    <property type="entry name" value="THAP"/>
    <property type="match status" value="1"/>
</dbReference>
<keyword evidence="1" id="KW-0479">Metal-binding</keyword>
<dbReference type="PANTHER" id="PTHR46927:SF3">
    <property type="entry name" value="THAP-TYPE DOMAIN-CONTAINING PROTEIN"/>
    <property type="match status" value="1"/>
</dbReference>
<evidence type="ECO:0000313" key="8">
    <source>
        <dbReference type="Proteomes" id="UP001152888"/>
    </source>
</evidence>
<evidence type="ECO:0000256" key="5">
    <source>
        <dbReference type="PROSITE-ProRule" id="PRU00309"/>
    </source>
</evidence>
<evidence type="ECO:0000256" key="1">
    <source>
        <dbReference type="ARBA" id="ARBA00022723"/>
    </source>
</evidence>
<dbReference type="EMBL" id="CAKOFQ010007750">
    <property type="protein sequence ID" value="CAH2007448.1"/>
    <property type="molecule type" value="Genomic_DNA"/>
</dbReference>
<dbReference type="Pfam" id="PF21787">
    <property type="entry name" value="TNP-like_RNaseH_N"/>
    <property type="match status" value="1"/>
</dbReference>
<dbReference type="Proteomes" id="UP001152888">
    <property type="component" value="Unassembled WGS sequence"/>
</dbReference>
<dbReference type="InterPro" id="IPR038441">
    <property type="entry name" value="THAP_Znf_sf"/>
</dbReference>
<keyword evidence="3" id="KW-0862">Zinc</keyword>
<dbReference type="InterPro" id="IPR006612">
    <property type="entry name" value="THAP_Znf"/>
</dbReference>
<dbReference type="Pfam" id="PF05485">
    <property type="entry name" value="THAP"/>
    <property type="match status" value="1"/>
</dbReference>
<evidence type="ECO:0000256" key="4">
    <source>
        <dbReference type="ARBA" id="ARBA00023125"/>
    </source>
</evidence>
<evidence type="ECO:0000313" key="7">
    <source>
        <dbReference type="EMBL" id="CAH2007448.1"/>
    </source>
</evidence>
<dbReference type="GO" id="GO:0008270">
    <property type="term" value="F:zinc ion binding"/>
    <property type="evidence" value="ECO:0007669"/>
    <property type="project" value="UniProtKB-KW"/>
</dbReference>
<organism evidence="7 8">
    <name type="scientific">Acanthoscelides obtectus</name>
    <name type="common">Bean weevil</name>
    <name type="synonym">Bruchus obtectus</name>
    <dbReference type="NCBI Taxonomy" id="200917"/>
    <lineage>
        <taxon>Eukaryota</taxon>
        <taxon>Metazoa</taxon>
        <taxon>Ecdysozoa</taxon>
        <taxon>Arthropoda</taxon>
        <taxon>Hexapoda</taxon>
        <taxon>Insecta</taxon>
        <taxon>Pterygota</taxon>
        <taxon>Neoptera</taxon>
        <taxon>Endopterygota</taxon>
        <taxon>Coleoptera</taxon>
        <taxon>Polyphaga</taxon>
        <taxon>Cucujiformia</taxon>
        <taxon>Chrysomeloidea</taxon>
        <taxon>Chrysomelidae</taxon>
        <taxon>Bruchinae</taxon>
        <taxon>Bruchini</taxon>
        <taxon>Acanthoscelides</taxon>
    </lineage>
</organism>
<dbReference type="Gene3D" id="6.20.210.20">
    <property type="entry name" value="THAP domain"/>
    <property type="match status" value="1"/>
</dbReference>
<feature type="domain" description="THAP-type" evidence="6">
    <location>
        <begin position="1"/>
        <end position="98"/>
    </location>
</feature>
<evidence type="ECO:0000259" key="6">
    <source>
        <dbReference type="PROSITE" id="PS50950"/>
    </source>
</evidence>
<comment type="caution">
    <text evidence="7">The sequence shown here is derived from an EMBL/GenBank/DDBJ whole genome shotgun (WGS) entry which is preliminary data.</text>
</comment>
<dbReference type="GO" id="GO:0003677">
    <property type="term" value="F:DNA binding"/>
    <property type="evidence" value="ECO:0007669"/>
    <property type="project" value="UniProtKB-UniRule"/>
</dbReference>
<keyword evidence="4 5" id="KW-0238">DNA-binding</keyword>
<keyword evidence="2 5" id="KW-0863">Zinc-finger</keyword>
<name>A0A9P0Q1T9_ACAOB</name>
<proteinExistence type="predicted"/>
<evidence type="ECO:0000256" key="2">
    <source>
        <dbReference type="ARBA" id="ARBA00022771"/>
    </source>
</evidence>
<accession>A0A9P0Q1T9</accession>
<dbReference type="SUPFAM" id="SSF57716">
    <property type="entry name" value="Glucocorticoid receptor-like (DNA-binding domain)"/>
    <property type="match status" value="1"/>
</dbReference>
<protein>
    <recommendedName>
        <fullName evidence="6">THAP-type domain-containing protein</fullName>
    </recommendedName>
</protein>
<dbReference type="OrthoDB" id="6731464at2759"/>